<dbReference type="Proteomes" id="UP000663844">
    <property type="component" value="Unassembled WGS sequence"/>
</dbReference>
<dbReference type="AlphaFoldDB" id="A0A819IZV9"/>
<comment type="caution">
    <text evidence="1">The sequence shown here is derived from an EMBL/GenBank/DDBJ whole genome shotgun (WGS) entry which is preliminary data.</text>
</comment>
<organism evidence="1 2">
    <name type="scientific">Adineta steineri</name>
    <dbReference type="NCBI Taxonomy" id="433720"/>
    <lineage>
        <taxon>Eukaryota</taxon>
        <taxon>Metazoa</taxon>
        <taxon>Spiralia</taxon>
        <taxon>Gnathifera</taxon>
        <taxon>Rotifera</taxon>
        <taxon>Eurotatoria</taxon>
        <taxon>Bdelloidea</taxon>
        <taxon>Adinetida</taxon>
        <taxon>Adinetidae</taxon>
        <taxon>Adineta</taxon>
    </lineage>
</organism>
<name>A0A819IZV9_9BILA</name>
<evidence type="ECO:0000313" key="1">
    <source>
        <dbReference type="EMBL" id="CAF3922124.1"/>
    </source>
</evidence>
<evidence type="ECO:0000313" key="2">
    <source>
        <dbReference type="Proteomes" id="UP000663844"/>
    </source>
</evidence>
<reference evidence="1" key="1">
    <citation type="submission" date="2021-02" db="EMBL/GenBank/DDBJ databases">
        <authorList>
            <person name="Nowell W R."/>
        </authorList>
    </citation>
    <scope>NUCLEOTIDE SEQUENCE</scope>
</reference>
<protein>
    <recommendedName>
        <fullName evidence="3">Prolyl 4-hydroxylase alpha subunit Fe(2+) 2OG dioxygenase domain-containing protein</fullName>
    </recommendedName>
</protein>
<feature type="non-terminal residue" evidence="1">
    <location>
        <position position="1"/>
    </location>
</feature>
<dbReference type="Gene3D" id="2.60.120.620">
    <property type="entry name" value="q2cbj1_9rhob like domain"/>
    <property type="match status" value="1"/>
</dbReference>
<gene>
    <name evidence="1" type="ORF">OXD698_LOCUS25082</name>
</gene>
<evidence type="ECO:0008006" key="3">
    <source>
        <dbReference type="Google" id="ProtNLM"/>
    </source>
</evidence>
<dbReference type="EMBL" id="CAJOAZ010002368">
    <property type="protein sequence ID" value="CAF3922124.1"/>
    <property type="molecule type" value="Genomic_DNA"/>
</dbReference>
<sequence>FFTYLQANCSMGETEFLAIPFNKSLHEQFCDILVCDEKSTELGIRFRPLPGNSIFWYNMNEYGEVDYLTFHAGRPPGKNGHKIGLNTWTRLNKVFIRPKK</sequence>
<proteinExistence type="predicted"/>
<accession>A0A819IZV9</accession>